<dbReference type="OrthoDB" id="4349922at2"/>
<feature type="region of interest" description="Disordered" evidence="1">
    <location>
        <begin position="1"/>
        <end position="22"/>
    </location>
</feature>
<evidence type="ECO:0000256" key="1">
    <source>
        <dbReference type="SAM" id="MobiDB-lite"/>
    </source>
</evidence>
<dbReference type="EMBL" id="QYUP01000109">
    <property type="protein sequence ID" value="RJG16269.1"/>
    <property type="molecule type" value="Genomic_DNA"/>
</dbReference>
<dbReference type="Proteomes" id="UP000284006">
    <property type="component" value="Unassembled WGS sequence"/>
</dbReference>
<evidence type="ECO:0000313" key="3">
    <source>
        <dbReference type="EMBL" id="RJG16269.1"/>
    </source>
</evidence>
<accession>A0A418XUC7</accession>
<evidence type="ECO:0000313" key="4">
    <source>
        <dbReference type="Proteomes" id="UP000284006"/>
    </source>
</evidence>
<name>A0A418XUC7_9BURK</name>
<dbReference type="InterPro" id="IPR038740">
    <property type="entry name" value="BioF2-like_GNAT_dom"/>
</dbReference>
<proteinExistence type="predicted"/>
<keyword evidence="4" id="KW-1185">Reference proteome</keyword>
<protein>
    <submittedName>
        <fullName evidence="3">GNAT family N-acetyltransferase</fullName>
    </submittedName>
</protein>
<comment type="caution">
    <text evidence="3">The sequence shown here is derived from an EMBL/GenBank/DDBJ whole genome shotgun (WGS) entry which is preliminary data.</text>
</comment>
<feature type="domain" description="BioF2-like acetyltransferase" evidence="2">
    <location>
        <begin position="212"/>
        <end position="349"/>
    </location>
</feature>
<reference evidence="3 4" key="1">
    <citation type="submission" date="2018-09" db="EMBL/GenBank/DDBJ databases">
        <authorList>
            <person name="Zhu H."/>
        </authorList>
    </citation>
    <scope>NUCLEOTIDE SEQUENCE [LARGE SCALE GENOMIC DNA]</scope>
    <source>
        <strain evidence="3 4">K1S02-61</strain>
    </source>
</reference>
<dbReference type="Pfam" id="PF13480">
    <property type="entry name" value="Acetyltransf_6"/>
    <property type="match status" value="1"/>
</dbReference>
<keyword evidence="3" id="KW-0808">Transferase</keyword>
<dbReference type="GO" id="GO:0016740">
    <property type="term" value="F:transferase activity"/>
    <property type="evidence" value="ECO:0007669"/>
    <property type="project" value="UniProtKB-KW"/>
</dbReference>
<dbReference type="AlphaFoldDB" id="A0A418XUC7"/>
<gene>
    <name evidence="3" type="ORF">D3872_11125</name>
</gene>
<evidence type="ECO:0000259" key="2">
    <source>
        <dbReference type="Pfam" id="PF13480"/>
    </source>
</evidence>
<dbReference type="InterPro" id="IPR016181">
    <property type="entry name" value="Acyl_CoA_acyltransferase"/>
</dbReference>
<sequence length="406" mass="44277">MPPGPDPGADAMDDLARSRGAGMSGGTAMPLAPLAAATDPGTVEVFAHPDALPADVQGFMHEAEKRNVGLGLCWYRNLVAAVYADDPGVRFYVLRNKGQVRAVMPLRAEKERLGWRLTSLSNFYTSLYEPVLAPGVTAAGLLPLLSALNREFRPLSSLMLAPMDAGGEAYRTLLGAMRLKGWLPFEYFSFGNWYLPVSFDWNKYLAQRSSTQRNTIRRMGKKFANDGGVLEIVTGPDDLPGAIEAYERVYAASWKKPEPFPAFVPGLVQSCAAKGYLRLGLAWLGGEPVAAQVWIVAHGRAEIYKVAYDEKFKAYSPGTLVTALLMQHVIDVDKVGEVDYLIGEDPYKKTWMSHRRDRRGIIAYNPRALSGLAGLARESAGRLVKAVRAWLHSDQPGGGAGTPPHS</sequence>
<dbReference type="Gene3D" id="3.40.630.30">
    <property type="match status" value="1"/>
</dbReference>
<organism evidence="3 4">
    <name type="scientific">Massilia cavernae</name>
    <dbReference type="NCBI Taxonomy" id="2320864"/>
    <lineage>
        <taxon>Bacteria</taxon>
        <taxon>Pseudomonadati</taxon>
        <taxon>Pseudomonadota</taxon>
        <taxon>Betaproteobacteria</taxon>
        <taxon>Burkholderiales</taxon>
        <taxon>Oxalobacteraceae</taxon>
        <taxon>Telluria group</taxon>
        <taxon>Massilia</taxon>
    </lineage>
</organism>
<dbReference type="SUPFAM" id="SSF55729">
    <property type="entry name" value="Acyl-CoA N-acyltransferases (Nat)"/>
    <property type="match status" value="1"/>
</dbReference>